<feature type="chain" id="PRO_5011706718" evidence="1">
    <location>
        <begin position="21"/>
        <end position="135"/>
    </location>
</feature>
<name>A0A1G6XZD0_9SPHI</name>
<organism evidence="2 3">
    <name type="scientific">Pedobacter soli</name>
    <dbReference type="NCBI Taxonomy" id="390242"/>
    <lineage>
        <taxon>Bacteria</taxon>
        <taxon>Pseudomonadati</taxon>
        <taxon>Bacteroidota</taxon>
        <taxon>Sphingobacteriia</taxon>
        <taxon>Sphingobacteriales</taxon>
        <taxon>Sphingobacteriaceae</taxon>
        <taxon>Pedobacter</taxon>
    </lineage>
</organism>
<feature type="signal peptide" evidence="1">
    <location>
        <begin position="1"/>
        <end position="20"/>
    </location>
</feature>
<dbReference type="AlphaFoldDB" id="A0A1G6XZD0"/>
<dbReference type="Gene3D" id="3.10.450.360">
    <property type="match status" value="1"/>
</dbReference>
<dbReference type="EMBL" id="FMZH01000008">
    <property type="protein sequence ID" value="SDD83043.1"/>
    <property type="molecule type" value="Genomic_DNA"/>
</dbReference>
<evidence type="ECO:0000313" key="2">
    <source>
        <dbReference type="EMBL" id="SDD83043.1"/>
    </source>
</evidence>
<keyword evidence="1" id="KW-0732">Signal</keyword>
<reference evidence="3" key="1">
    <citation type="submission" date="2016-10" db="EMBL/GenBank/DDBJ databases">
        <authorList>
            <person name="Varghese N."/>
            <person name="Submissions S."/>
        </authorList>
    </citation>
    <scope>NUCLEOTIDE SEQUENCE [LARGE SCALE GENOMIC DNA]</scope>
    <source>
        <strain evidence="3">DSM 18609</strain>
    </source>
</reference>
<keyword evidence="3" id="KW-1185">Reference proteome</keyword>
<sequence>MKRIFGILLLAGTMVTAVKAQKISAAKVPAEVQGAFAKLYPGVKANWEMEKKDYEAGFTFNGKATSVVFNAKGLLLETETAIKPGELPAPVLAKLKGSKIAEAAKIMKADGSVRYEAEVKGKDLLFDLNGNQVKP</sequence>
<proteinExistence type="predicted"/>
<accession>A0A1G6XZD0</accession>
<evidence type="ECO:0000313" key="3">
    <source>
        <dbReference type="Proteomes" id="UP000199455"/>
    </source>
</evidence>
<dbReference type="RefSeq" id="WP_090770854.1">
    <property type="nucleotide sequence ID" value="NZ_FMZH01000008.1"/>
</dbReference>
<gene>
    <name evidence="2" type="ORF">SAMN04488024_10884</name>
</gene>
<protein>
    <submittedName>
        <fullName evidence="2">Putative beta-lactamase-inhibitor-like, PepSY-like</fullName>
    </submittedName>
</protein>
<dbReference type="SUPFAM" id="SSF160574">
    <property type="entry name" value="BT0923-like"/>
    <property type="match status" value="1"/>
</dbReference>
<dbReference type="STRING" id="390242.SAMN04488024_10884"/>
<dbReference type="Proteomes" id="UP000199455">
    <property type="component" value="Unassembled WGS sequence"/>
</dbReference>
<evidence type="ECO:0000256" key="1">
    <source>
        <dbReference type="SAM" id="SignalP"/>
    </source>
</evidence>